<dbReference type="Proteomes" id="UP000799291">
    <property type="component" value="Unassembled WGS sequence"/>
</dbReference>
<gene>
    <name evidence="3" type="ORF">K458DRAFT_199577</name>
</gene>
<sequence length="305" mass="33294">MGCCSSREAGDDASPYPPVSSTEGAPDASSRHIATASPTRNSSVASPRASHSHSHTTHPTPEARPNVPLKPIDPSHRSKLPSTLGSSPTDGSHHTHVHVAPLSDSTHALWTRRRLDKEREDWWDTRTTGEAAIWSAMRLMVQSLQEGDVGEAQALLDAMECTCPNGCLWKGVFDRRGEWYRVPEWIVVEPEGLVEEGSLESMGSGGGKGKEVVIDREEDGEGELGERVKVRCRLSADGRDVVVGIRKGERVGSLIANLKAKAKINPFASVRIVYGGKIFEENQALDSHPYWSYDGKHVLVAMVFE</sequence>
<accession>A0A6G1J8V0</accession>
<proteinExistence type="predicted"/>
<dbReference type="EMBL" id="MU005576">
    <property type="protein sequence ID" value="KAF2686559.1"/>
    <property type="molecule type" value="Genomic_DNA"/>
</dbReference>
<keyword evidence="4" id="KW-1185">Reference proteome</keyword>
<name>A0A6G1J8V0_9PLEO</name>
<feature type="domain" description="DC-UbP/UBTD2 N-terminal" evidence="2">
    <location>
        <begin position="107"/>
        <end position="196"/>
    </location>
</feature>
<dbReference type="InterPro" id="IPR038169">
    <property type="entry name" value="DC-UbP/UBTD2_N_sf"/>
</dbReference>
<dbReference type="Pfam" id="PF16455">
    <property type="entry name" value="UBD"/>
    <property type="match status" value="1"/>
</dbReference>
<dbReference type="OrthoDB" id="1640476at2759"/>
<feature type="compositionally biased region" description="Polar residues" evidence="1">
    <location>
        <begin position="80"/>
        <end position="90"/>
    </location>
</feature>
<dbReference type="Gene3D" id="1.20.225.20">
    <property type="entry name" value="Ub domain-containing protein, DC-UbP/UBTD2, N-terminal domain"/>
    <property type="match status" value="1"/>
</dbReference>
<evidence type="ECO:0000256" key="1">
    <source>
        <dbReference type="SAM" id="MobiDB-lite"/>
    </source>
</evidence>
<evidence type="ECO:0000313" key="3">
    <source>
        <dbReference type="EMBL" id="KAF2686559.1"/>
    </source>
</evidence>
<protein>
    <recommendedName>
        <fullName evidence="2">DC-UbP/UBTD2 N-terminal domain-containing protein</fullName>
    </recommendedName>
</protein>
<reference evidence="3" key="1">
    <citation type="journal article" date="2020" name="Stud. Mycol.">
        <title>101 Dothideomycetes genomes: a test case for predicting lifestyles and emergence of pathogens.</title>
        <authorList>
            <person name="Haridas S."/>
            <person name="Albert R."/>
            <person name="Binder M."/>
            <person name="Bloem J."/>
            <person name="Labutti K."/>
            <person name="Salamov A."/>
            <person name="Andreopoulos B."/>
            <person name="Baker S."/>
            <person name="Barry K."/>
            <person name="Bills G."/>
            <person name="Bluhm B."/>
            <person name="Cannon C."/>
            <person name="Castanera R."/>
            <person name="Culley D."/>
            <person name="Daum C."/>
            <person name="Ezra D."/>
            <person name="Gonzalez J."/>
            <person name="Henrissat B."/>
            <person name="Kuo A."/>
            <person name="Liang C."/>
            <person name="Lipzen A."/>
            <person name="Lutzoni F."/>
            <person name="Magnuson J."/>
            <person name="Mondo S."/>
            <person name="Nolan M."/>
            <person name="Ohm R."/>
            <person name="Pangilinan J."/>
            <person name="Park H.-J."/>
            <person name="Ramirez L."/>
            <person name="Alfaro M."/>
            <person name="Sun H."/>
            <person name="Tritt A."/>
            <person name="Yoshinaga Y."/>
            <person name="Zwiers L.-H."/>
            <person name="Turgeon B."/>
            <person name="Goodwin S."/>
            <person name="Spatafora J."/>
            <person name="Crous P."/>
            <person name="Grigoriev I."/>
        </authorList>
    </citation>
    <scope>NUCLEOTIDE SEQUENCE</scope>
    <source>
        <strain evidence="3">CBS 122367</strain>
    </source>
</reference>
<dbReference type="InterPro" id="IPR032752">
    <property type="entry name" value="DC-UbP/UBTD2_N"/>
</dbReference>
<feature type="region of interest" description="Disordered" evidence="1">
    <location>
        <begin position="1"/>
        <end position="100"/>
    </location>
</feature>
<evidence type="ECO:0000313" key="4">
    <source>
        <dbReference type="Proteomes" id="UP000799291"/>
    </source>
</evidence>
<evidence type="ECO:0000259" key="2">
    <source>
        <dbReference type="Pfam" id="PF16455"/>
    </source>
</evidence>
<dbReference type="AlphaFoldDB" id="A0A6G1J8V0"/>
<dbReference type="InterPro" id="IPR039869">
    <property type="entry name" value="UBTD1/2"/>
</dbReference>
<dbReference type="PANTHER" id="PTHR13609">
    <property type="entry name" value="UBIQUITIN DOMAIN CONTAINING 1 PROTEIN-RELATED"/>
    <property type="match status" value="1"/>
</dbReference>
<organism evidence="3 4">
    <name type="scientific">Lentithecium fluviatile CBS 122367</name>
    <dbReference type="NCBI Taxonomy" id="1168545"/>
    <lineage>
        <taxon>Eukaryota</taxon>
        <taxon>Fungi</taxon>
        <taxon>Dikarya</taxon>
        <taxon>Ascomycota</taxon>
        <taxon>Pezizomycotina</taxon>
        <taxon>Dothideomycetes</taxon>
        <taxon>Pleosporomycetidae</taxon>
        <taxon>Pleosporales</taxon>
        <taxon>Massarineae</taxon>
        <taxon>Lentitheciaceae</taxon>
        <taxon>Lentithecium</taxon>
    </lineage>
</organism>